<keyword evidence="3" id="KW-0732">Signal</keyword>
<dbReference type="InterPro" id="IPR002509">
    <property type="entry name" value="NODB_dom"/>
</dbReference>
<evidence type="ECO:0000313" key="6">
    <source>
        <dbReference type="Proteomes" id="UP000228496"/>
    </source>
</evidence>
<evidence type="ECO:0000259" key="4">
    <source>
        <dbReference type="PROSITE" id="PS51677"/>
    </source>
</evidence>
<dbReference type="CDD" id="cd10917">
    <property type="entry name" value="CE4_NodB_like_6s_7s"/>
    <property type="match status" value="1"/>
</dbReference>
<dbReference type="PANTHER" id="PTHR10587">
    <property type="entry name" value="GLYCOSYL TRANSFERASE-RELATED"/>
    <property type="match status" value="1"/>
</dbReference>
<dbReference type="Gene3D" id="3.20.20.370">
    <property type="entry name" value="Glycoside hydrolase/deacetylase"/>
    <property type="match status" value="1"/>
</dbReference>
<dbReference type="EMBL" id="PCXQ01000004">
    <property type="protein sequence ID" value="PJE51155.1"/>
    <property type="molecule type" value="Genomic_DNA"/>
</dbReference>
<reference evidence="5 6" key="1">
    <citation type="submission" date="2017-09" db="EMBL/GenBank/DDBJ databases">
        <title>Depth-based differentiation of microbial function through sediment-hosted aquifers and enrichment of novel symbionts in the deep terrestrial subsurface.</title>
        <authorList>
            <person name="Probst A.J."/>
            <person name="Ladd B."/>
            <person name="Jarett J.K."/>
            <person name="Geller-Mcgrath D.E."/>
            <person name="Sieber C.M."/>
            <person name="Emerson J.B."/>
            <person name="Anantharaman K."/>
            <person name="Thomas B.C."/>
            <person name="Malmstrom R."/>
            <person name="Stieglmeier M."/>
            <person name="Klingl A."/>
            <person name="Woyke T."/>
            <person name="Ryan C.M."/>
            <person name="Banfield J.F."/>
        </authorList>
    </citation>
    <scope>NUCLEOTIDE SEQUENCE [LARGE SCALE GENOMIC DNA]</scope>
    <source>
        <strain evidence="5">CG10_big_fil_rev_8_21_14_0_10_36_16</strain>
    </source>
</reference>
<feature type="chain" id="PRO_5014339359" description="NodB homology domain-containing protein" evidence="3">
    <location>
        <begin position="18"/>
        <end position="233"/>
    </location>
</feature>
<dbReference type="SUPFAM" id="SSF88713">
    <property type="entry name" value="Glycoside hydrolase/deacetylase"/>
    <property type="match status" value="1"/>
</dbReference>
<dbReference type="Pfam" id="PF01522">
    <property type="entry name" value="Polysacc_deac_1"/>
    <property type="match status" value="1"/>
</dbReference>
<dbReference type="PANTHER" id="PTHR10587:SF133">
    <property type="entry name" value="CHITIN DEACETYLASE 1-RELATED"/>
    <property type="match status" value="1"/>
</dbReference>
<protein>
    <recommendedName>
        <fullName evidence="4">NodB homology domain-containing protein</fullName>
    </recommendedName>
</protein>
<dbReference type="Proteomes" id="UP000228496">
    <property type="component" value="Unassembled WGS sequence"/>
</dbReference>
<dbReference type="InterPro" id="IPR050248">
    <property type="entry name" value="Polysacc_deacetylase_ArnD"/>
</dbReference>
<feature type="signal peptide" evidence="3">
    <location>
        <begin position="1"/>
        <end position="17"/>
    </location>
</feature>
<accession>A0A2J0Q870</accession>
<keyword evidence="2" id="KW-0378">Hydrolase</keyword>
<keyword evidence="1" id="KW-0479">Metal-binding</keyword>
<evidence type="ECO:0000256" key="1">
    <source>
        <dbReference type="ARBA" id="ARBA00022723"/>
    </source>
</evidence>
<sequence length="233" mass="26450">MTKIIFLFLIFTLPSFSADLKKETMVAALTFDDGPNPEFLKNALPYLEKENVKATFFVIGFKAKKYPDFIDKMFKSGHEIANHSMNHVCLVRPSPKWSGCPDLSEEKAIKEVNDASLAIQKITGKKPSFLRPPHFAMTPSRKNAIEESLGIKVLIHGSNSVGSLDWSFNDKNKIFNQVKKTITERNFKPVVIVFHERNVTLEALPEIIKFMREAGYKFVTLEEFVKIAPKANI</sequence>
<evidence type="ECO:0000313" key="5">
    <source>
        <dbReference type="EMBL" id="PJE51155.1"/>
    </source>
</evidence>
<gene>
    <name evidence="5" type="ORF">COV29_02685</name>
</gene>
<dbReference type="AlphaFoldDB" id="A0A2J0Q870"/>
<dbReference type="PROSITE" id="PS51677">
    <property type="entry name" value="NODB"/>
    <property type="match status" value="1"/>
</dbReference>
<organism evidence="5 6">
    <name type="scientific">Candidatus Yanofskybacteria bacterium CG10_big_fil_rev_8_21_14_0_10_36_16</name>
    <dbReference type="NCBI Taxonomy" id="1975096"/>
    <lineage>
        <taxon>Bacteria</taxon>
        <taxon>Candidatus Yanofskyibacteriota</taxon>
    </lineage>
</organism>
<comment type="caution">
    <text evidence="5">The sequence shown here is derived from an EMBL/GenBank/DDBJ whole genome shotgun (WGS) entry which is preliminary data.</text>
</comment>
<dbReference type="GO" id="GO:0005975">
    <property type="term" value="P:carbohydrate metabolic process"/>
    <property type="evidence" value="ECO:0007669"/>
    <property type="project" value="InterPro"/>
</dbReference>
<dbReference type="GO" id="GO:0016020">
    <property type="term" value="C:membrane"/>
    <property type="evidence" value="ECO:0007669"/>
    <property type="project" value="TreeGrafter"/>
</dbReference>
<evidence type="ECO:0000256" key="2">
    <source>
        <dbReference type="ARBA" id="ARBA00022801"/>
    </source>
</evidence>
<dbReference type="InterPro" id="IPR011330">
    <property type="entry name" value="Glyco_hydro/deAcase_b/a-brl"/>
</dbReference>
<feature type="domain" description="NodB homology" evidence="4">
    <location>
        <begin position="25"/>
        <end position="219"/>
    </location>
</feature>
<evidence type="ECO:0000256" key="3">
    <source>
        <dbReference type="SAM" id="SignalP"/>
    </source>
</evidence>
<dbReference type="GO" id="GO:0016810">
    <property type="term" value="F:hydrolase activity, acting on carbon-nitrogen (but not peptide) bonds"/>
    <property type="evidence" value="ECO:0007669"/>
    <property type="project" value="InterPro"/>
</dbReference>
<dbReference type="GO" id="GO:0046872">
    <property type="term" value="F:metal ion binding"/>
    <property type="evidence" value="ECO:0007669"/>
    <property type="project" value="UniProtKB-KW"/>
</dbReference>
<proteinExistence type="predicted"/>
<name>A0A2J0Q870_9BACT</name>